<gene>
    <name evidence="3" type="ORF">AZ34_04835</name>
</gene>
<feature type="domain" description="Putative regulatory protein FmdB zinc ribbon" evidence="2">
    <location>
        <begin position="1"/>
        <end position="41"/>
    </location>
</feature>
<dbReference type="RefSeq" id="WP_035605379.1">
    <property type="nucleotide sequence ID" value="NZ_JEMG01000001.1"/>
</dbReference>
<accession>A0A016XEV6</accession>
<evidence type="ECO:0000313" key="4">
    <source>
        <dbReference type="Proteomes" id="UP000023268"/>
    </source>
</evidence>
<feature type="region of interest" description="Disordered" evidence="1">
    <location>
        <begin position="53"/>
        <end position="117"/>
    </location>
</feature>
<name>A0A016XEV6_9BURK</name>
<dbReference type="SMART" id="SM00834">
    <property type="entry name" value="CxxC_CXXC_SSSS"/>
    <property type="match status" value="1"/>
</dbReference>
<dbReference type="Proteomes" id="UP000023268">
    <property type="component" value="Unassembled WGS sequence"/>
</dbReference>
<evidence type="ECO:0000259" key="2">
    <source>
        <dbReference type="SMART" id="SM00834"/>
    </source>
</evidence>
<dbReference type="EMBL" id="JEMG01000001">
    <property type="protein sequence ID" value="EYC50450.1"/>
    <property type="molecule type" value="Genomic_DNA"/>
</dbReference>
<dbReference type="AlphaFoldDB" id="A0A016XEV6"/>
<sequence>MPTYDYACPDCGGFEALRNLSRRDEPCACPDCGAAAPRVFVAAPRLACLSSETRTAHETNERAAHAPRSSRDGDYGRMRHPAGCGCCSGSSSKRSSTVRAPDGSKAFSGKRPWMISH</sequence>
<proteinExistence type="predicted"/>
<reference evidence="3 4" key="1">
    <citation type="submission" date="2014-02" db="EMBL/GenBank/DDBJ databases">
        <title>Draft Genome of Hylemonella gracilis isolated from the Niagara River.</title>
        <authorList>
            <person name="Pawlowski D.R."/>
            <person name="Koudelka G.B."/>
        </authorList>
    </citation>
    <scope>NUCLEOTIDE SEQUENCE [LARGE SCALE GENOMIC DNA]</scope>
    <source>
        <strain evidence="3 4">Niagara R</strain>
    </source>
</reference>
<dbReference type="eggNOG" id="COG2331">
    <property type="taxonomic scope" value="Bacteria"/>
</dbReference>
<comment type="caution">
    <text evidence="3">The sequence shown here is derived from an EMBL/GenBank/DDBJ whole genome shotgun (WGS) entry which is preliminary data.</text>
</comment>
<protein>
    <submittedName>
        <fullName evidence="3">FmdB family transcriptional regulator</fullName>
    </submittedName>
</protein>
<dbReference type="OrthoDB" id="9813321at2"/>
<dbReference type="InterPro" id="IPR013429">
    <property type="entry name" value="Regulatory_FmdB_Zinc_ribbon"/>
</dbReference>
<dbReference type="STRING" id="1458275.AZ34_04835"/>
<evidence type="ECO:0000256" key="1">
    <source>
        <dbReference type="SAM" id="MobiDB-lite"/>
    </source>
</evidence>
<dbReference type="Pfam" id="PF09723">
    <property type="entry name" value="Zn_ribbon_8"/>
    <property type="match status" value="1"/>
</dbReference>
<dbReference type="NCBIfam" id="TIGR02605">
    <property type="entry name" value="CxxC_CxxC_SSSS"/>
    <property type="match status" value="1"/>
</dbReference>
<organism evidence="3 4">
    <name type="scientific">Hylemonella gracilis str. Niagara R</name>
    <dbReference type="NCBI Taxonomy" id="1458275"/>
    <lineage>
        <taxon>Bacteria</taxon>
        <taxon>Pseudomonadati</taxon>
        <taxon>Pseudomonadota</taxon>
        <taxon>Betaproteobacteria</taxon>
        <taxon>Burkholderiales</taxon>
        <taxon>Comamonadaceae</taxon>
        <taxon>Hylemonella</taxon>
    </lineage>
</organism>
<evidence type="ECO:0000313" key="3">
    <source>
        <dbReference type="EMBL" id="EYC50450.1"/>
    </source>
</evidence>
<feature type="compositionally biased region" description="Basic and acidic residues" evidence="1">
    <location>
        <begin position="54"/>
        <end position="77"/>
    </location>
</feature>